<accession>A0A1X9NGF9</accession>
<keyword evidence="1 7" id="KW-1003">Cell membrane</keyword>
<keyword evidence="6 7" id="KW-0143">Chaperone</keyword>
<feature type="topological domain" description="Cytoplasmic" evidence="7">
    <location>
        <begin position="30"/>
        <end position="265"/>
    </location>
</feature>
<dbReference type="PROSITE" id="PS50076">
    <property type="entry name" value="DNAJ_2"/>
    <property type="match status" value="1"/>
</dbReference>
<dbReference type="InterPro" id="IPR036869">
    <property type="entry name" value="J_dom_sf"/>
</dbReference>
<sequence>MIFGKLIGGLIGFFSGGIFGAIIGLFAGHFFDKGIGQAMGFDYGADRAKLQRLFFETTFTIMGHLAKADGRISEQEIQQAEVLMERLGLTPEHRKEAINLFKQGSHSNFQLEPIISTFINEGGRRHNLPILLLEFLFSIAMADGEMHQAEKEILAKTAGYLGIGSRQFEQLLAMLTAQQNFHGGGYQQQGRQQTSANDLDNAYKALGVSSSASDKEIKKVYRKLMSQHHPDKLIAQGVPEDMMKVATEKAQEIQAAYDLIKEARK</sequence>
<dbReference type="InterPro" id="IPR050817">
    <property type="entry name" value="DjlA_DnaK_co-chaperone"/>
</dbReference>
<dbReference type="AlphaFoldDB" id="A0A1X9NGF9"/>
<evidence type="ECO:0000256" key="6">
    <source>
        <dbReference type="ARBA" id="ARBA00023186"/>
    </source>
</evidence>
<dbReference type="Gene3D" id="1.10.287.110">
    <property type="entry name" value="DnaJ domain"/>
    <property type="match status" value="1"/>
</dbReference>
<dbReference type="Proteomes" id="UP000193450">
    <property type="component" value="Chromosome"/>
</dbReference>
<name>A0A1X9NGF9_9GAMM</name>
<dbReference type="GO" id="GO:0051087">
    <property type="term" value="F:protein-folding chaperone binding"/>
    <property type="evidence" value="ECO:0007669"/>
    <property type="project" value="InterPro"/>
</dbReference>
<evidence type="ECO:0000256" key="2">
    <source>
        <dbReference type="ARBA" id="ARBA00022519"/>
    </source>
</evidence>
<evidence type="ECO:0000256" key="5">
    <source>
        <dbReference type="ARBA" id="ARBA00023136"/>
    </source>
</evidence>
<dbReference type="EMBL" id="CP019343">
    <property type="protein sequence ID" value="ARN74037.1"/>
    <property type="molecule type" value="Genomic_DNA"/>
</dbReference>
<dbReference type="GO" id="GO:0005886">
    <property type="term" value="C:plasma membrane"/>
    <property type="evidence" value="ECO:0007669"/>
    <property type="project" value="UniProtKB-SubCell"/>
</dbReference>
<evidence type="ECO:0000256" key="4">
    <source>
        <dbReference type="ARBA" id="ARBA00022989"/>
    </source>
</evidence>
<evidence type="ECO:0000256" key="3">
    <source>
        <dbReference type="ARBA" id="ARBA00022692"/>
    </source>
</evidence>
<dbReference type="Gene3D" id="1.10.3680.10">
    <property type="entry name" value="TerB-like"/>
    <property type="match status" value="1"/>
</dbReference>
<evidence type="ECO:0000256" key="1">
    <source>
        <dbReference type="ARBA" id="ARBA00022475"/>
    </source>
</evidence>
<dbReference type="HAMAP" id="MF_01153">
    <property type="entry name" value="DjlA"/>
    <property type="match status" value="1"/>
</dbReference>
<keyword evidence="5 7" id="KW-0472">Membrane</keyword>
<comment type="function">
    <text evidence="7">Regulatory DnaK co-chaperone. Direct interaction between DnaK and DjlA is needed for the induction of the wcaABCDE operon, involved in the synthesis of a colanic acid polysaccharide capsule, possibly through activation of the RcsB/RcsC phosphotransfer signaling pathway. The colanic acid capsule may help the bacterium survive conditions outside the host.</text>
</comment>
<evidence type="ECO:0000256" key="7">
    <source>
        <dbReference type="HAMAP-Rule" id="MF_01153"/>
    </source>
</evidence>
<comment type="domain">
    <text evidence="7">The transmembrane domain is a dimerization domain.</text>
</comment>
<dbReference type="STRING" id="716816.BST96_07840"/>
<dbReference type="SUPFAM" id="SSF158682">
    <property type="entry name" value="TerB-like"/>
    <property type="match status" value="1"/>
</dbReference>
<dbReference type="CDD" id="cd07316">
    <property type="entry name" value="terB_like_DjlA"/>
    <property type="match status" value="1"/>
</dbReference>
<keyword evidence="2 7" id="KW-0997">Cell inner membrane</keyword>
<comment type="subcellular location">
    <subcellularLocation>
        <location evidence="7">Cell inner membrane</location>
        <topology evidence="7">Single-pass type III membrane protein</topology>
    </subcellularLocation>
</comment>
<dbReference type="InterPro" id="IPR001623">
    <property type="entry name" value="DnaJ_domain"/>
</dbReference>
<protein>
    <recommendedName>
        <fullName evidence="7">Co-chaperone protein DjlA</fullName>
    </recommendedName>
</protein>
<proteinExistence type="inferred from homology"/>
<gene>
    <name evidence="7" type="primary">djlA</name>
    <name evidence="10" type="ORF">BST96_07840</name>
</gene>
<feature type="domain" description="J" evidence="9">
    <location>
        <begin position="201"/>
        <end position="265"/>
    </location>
</feature>
<dbReference type="SMART" id="SM00271">
    <property type="entry name" value="DnaJ"/>
    <property type="match status" value="1"/>
</dbReference>
<feature type="transmembrane region" description="Helical" evidence="8">
    <location>
        <begin position="6"/>
        <end position="31"/>
    </location>
</feature>
<evidence type="ECO:0000313" key="11">
    <source>
        <dbReference type="Proteomes" id="UP000193450"/>
    </source>
</evidence>
<dbReference type="Pfam" id="PF05099">
    <property type="entry name" value="TerB"/>
    <property type="match status" value="1"/>
</dbReference>
<dbReference type="CDD" id="cd06257">
    <property type="entry name" value="DnaJ"/>
    <property type="match status" value="1"/>
</dbReference>
<dbReference type="OrthoDB" id="9782583at2"/>
<dbReference type="PRINTS" id="PR00625">
    <property type="entry name" value="JDOMAIN"/>
</dbReference>
<dbReference type="InterPro" id="IPR007791">
    <property type="entry name" value="DjlA_N"/>
</dbReference>
<keyword evidence="4 7" id="KW-1133">Transmembrane helix</keyword>
<reference evidence="10 11" key="1">
    <citation type="submission" date="2016-11" db="EMBL/GenBank/DDBJ databases">
        <title>Trade-off between light-utilization and light-protection in marine flavobacteria.</title>
        <authorList>
            <person name="Kumagai Y."/>
        </authorList>
    </citation>
    <scope>NUCLEOTIDE SEQUENCE [LARGE SCALE GENOMIC DNA]</scope>
    <source>
        <strain evidence="10 11">NBRC 107125</strain>
    </source>
</reference>
<dbReference type="NCBIfam" id="NF006948">
    <property type="entry name" value="PRK09430.1"/>
    <property type="match status" value="1"/>
</dbReference>
<evidence type="ECO:0000313" key="10">
    <source>
        <dbReference type="EMBL" id="ARN74037.1"/>
    </source>
</evidence>
<comment type="subunit">
    <text evidence="7">Homodimer.</text>
</comment>
<evidence type="ECO:0000256" key="8">
    <source>
        <dbReference type="SAM" id="Phobius"/>
    </source>
</evidence>
<dbReference type="InterPro" id="IPR029024">
    <property type="entry name" value="TerB-like"/>
</dbReference>
<keyword evidence="3 7" id="KW-0812">Transmembrane</keyword>
<dbReference type="RefSeq" id="WP_085758168.1">
    <property type="nucleotide sequence ID" value="NZ_CP019343.1"/>
</dbReference>
<organism evidence="10 11">
    <name type="scientific">Oceanicoccus sagamiensis</name>
    <dbReference type="NCBI Taxonomy" id="716816"/>
    <lineage>
        <taxon>Bacteria</taxon>
        <taxon>Pseudomonadati</taxon>
        <taxon>Pseudomonadota</taxon>
        <taxon>Gammaproteobacteria</taxon>
        <taxon>Cellvibrionales</taxon>
        <taxon>Spongiibacteraceae</taxon>
        <taxon>Oceanicoccus</taxon>
    </lineage>
</organism>
<dbReference type="InterPro" id="IPR023749">
    <property type="entry name" value="DjlA"/>
</dbReference>
<dbReference type="PANTHER" id="PTHR24074">
    <property type="entry name" value="CO-CHAPERONE PROTEIN DJLA"/>
    <property type="match status" value="1"/>
</dbReference>
<feature type="topological domain" description="Periplasmic" evidence="7">
    <location>
        <begin position="1"/>
        <end position="5"/>
    </location>
</feature>
<evidence type="ECO:0000259" key="9">
    <source>
        <dbReference type="PROSITE" id="PS50076"/>
    </source>
</evidence>
<dbReference type="SUPFAM" id="SSF46565">
    <property type="entry name" value="Chaperone J-domain"/>
    <property type="match status" value="1"/>
</dbReference>
<keyword evidence="11" id="KW-1185">Reference proteome</keyword>
<dbReference type="KEGG" id="osg:BST96_07840"/>
<dbReference type="Pfam" id="PF00226">
    <property type="entry name" value="DnaJ"/>
    <property type="match status" value="1"/>
</dbReference>